<gene>
    <name evidence="2" type="ORF">FHS21_006216</name>
</gene>
<proteinExistence type="predicted"/>
<dbReference type="GO" id="GO:0008270">
    <property type="term" value="F:zinc ion binding"/>
    <property type="evidence" value="ECO:0007669"/>
    <property type="project" value="InterPro"/>
</dbReference>
<evidence type="ECO:0000313" key="2">
    <source>
        <dbReference type="EMBL" id="MBB3149762.1"/>
    </source>
</evidence>
<dbReference type="AlphaFoldDB" id="A0A839UM47"/>
<reference evidence="2 3" key="1">
    <citation type="submission" date="2020-08" db="EMBL/GenBank/DDBJ databases">
        <title>Genomic Encyclopedia of Type Strains, Phase III (KMG-III): the genomes of soil and plant-associated and newly described type strains.</title>
        <authorList>
            <person name="Whitman W."/>
        </authorList>
    </citation>
    <scope>NUCLEOTIDE SEQUENCE [LARGE SCALE GENOMIC DNA]</scope>
    <source>
        <strain evidence="2 3">CECT 7015</strain>
    </source>
</reference>
<dbReference type="Pfam" id="PF01844">
    <property type="entry name" value="HNH"/>
    <property type="match status" value="1"/>
</dbReference>
<organism evidence="2 3">
    <name type="scientific">Phyllobacterium trifolii</name>
    <dbReference type="NCBI Taxonomy" id="300193"/>
    <lineage>
        <taxon>Bacteria</taxon>
        <taxon>Pseudomonadati</taxon>
        <taxon>Pseudomonadota</taxon>
        <taxon>Alphaproteobacteria</taxon>
        <taxon>Hyphomicrobiales</taxon>
        <taxon>Phyllobacteriaceae</taxon>
        <taxon>Phyllobacterium</taxon>
    </lineage>
</organism>
<name>A0A839UM47_9HYPH</name>
<evidence type="ECO:0000313" key="3">
    <source>
        <dbReference type="Proteomes" id="UP000554520"/>
    </source>
</evidence>
<accession>A0A839UM47</accession>
<dbReference type="Gene3D" id="1.10.30.50">
    <property type="match status" value="1"/>
</dbReference>
<feature type="domain" description="HNH" evidence="1">
    <location>
        <begin position="59"/>
        <end position="107"/>
    </location>
</feature>
<dbReference type="GO" id="GO:0003676">
    <property type="term" value="F:nucleic acid binding"/>
    <property type="evidence" value="ECO:0007669"/>
    <property type="project" value="InterPro"/>
</dbReference>
<dbReference type="Proteomes" id="UP000554520">
    <property type="component" value="Unassembled WGS sequence"/>
</dbReference>
<sequence length="224" mass="25285">MIRLTKLPAPQRLTDNAAAWTQTIVDKTTAGETPTQTEKSRYRHPEIKAVLVNETHGKCAYCESKLQHIHHGDVEHMFPKSLDPALTFQWENLTLACEVCNQNKSNKDPLMHHIIGPYAINPEQHLVFIGGLVFSRGTVQGTSTRALLELHRAELVEMRNYQVDRIMTVFTQIFDATLPLVVRRALYDDLVRQETCASAPYAAMARCIVRDVQRGIDPLVLEAA</sequence>
<dbReference type="InterPro" id="IPR002711">
    <property type="entry name" value="HNH"/>
</dbReference>
<dbReference type="GO" id="GO:0004519">
    <property type="term" value="F:endonuclease activity"/>
    <property type="evidence" value="ECO:0007669"/>
    <property type="project" value="InterPro"/>
</dbReference>
<dbReference type="RefSeq" id="WP_183665636.1">
    <property type="nucleotide sequence ID" value="NZ_JACHXN010000042.1"/>
</dbReference>
<evidence type="ECO:0000259" key="1">
    <source>
        <dbReference type="Pfam" id="PF01844"/>
    </source>
</evidence>
<keyword evidence="3" id="KW-1185">Reference proteome</keyword>
<comment type="caution">
    <text evidence="2">The sequence shown here is derived from an EMBL/GenBank/DDBJ whole genome shotgun (WGS) entry which is preliminary data.</text>
</comment>
<protein>
    <submittedName>
        <fullName evidence="2">Uncharacterized protein (TIGR02646 family)</fullName>
    </submittedName>
</protein>
<dbReference type="EMBL" id="JACHXN010000042">
    <property type="protein sequence ID" value="MBB3149762.1"/>
    <property type="molecule type" value="Genomic_DNA"/>
</dbReference>